<sequence length="54" mass="6051">MTSLTNPSYPPRLFSLSFGHGPLDVRISVTKTKSLISESRFPLCHLLHFYDVGS</sequence>
<evidence type="ECO:0000313" key="1">
    <source>
        <dbReference type="EMBL" id="KAF5394355.1"/>
    </source>
</evidence>
<organism evidence="1 2">
    <name type="scientific">Paragonimus heterotremus</name>
    <dbReference type="NCBI Taxonomy" id="100268"/>
    <lineage>
        <taxon>Eukaryota</taxon>
        <taxon>Metazoa</taxon>
        <taxon>Spiralia</taxon>
        <taxon>Lophotrochozoa</taxon>
        <taxon>Platyhelminthes</taxon>
        <taxon>Trematoda</taxon>
        <taxon>Digenea</taxon>
        <taxon>Plagiorchiida</taxon>
        <taxon>Troglotremata</taxon>
        <taxon>Troglotrematidae</taxon>
        <taxon>Paragonimus</taxon>
    </lineage>
</organism>
<accession>A0A8J4SRJ9</accession>
<dbReference type="AlphaFoldDB" id="A0A8J4SRJ9"/>
<dbReference type="EMBL" id="LUCH01018846">
    <property type="protein sequence ID" value="KAF5394355.1"/>
    <property type="molecule type" value="Genomic_DNA"/>
</dbReference>
<comment type="caution">
    <text evidence="1">The sequence shown here is derived from an EMBL/GenBank/DDBJ whole genome shotgun (WGS) entry which is preliminary data.</text>
</comment>
<gene>
    <name evidence="1" type="ORF">PHET_11722</name>
</gene>
<reference evidence="1" key="1">
    <citation type="submission" date="2019-05" db="EMBL/GenBank/DDBJ databases">
        <title>Annotation for the trematode Paragonimus heterotremus.</title>
        <authorList>
            <person name="Choi Y.-J."/>
        </authorList>
    </citation>
    <scope>NUCLEOTIDE SEQUENCE</scope>
    <source>
        <strain evidence="1">LC</strain>
    </source>
</reference>
<keyword evidence="2" id="KW-1185">Reference proteome</keyword>
<evidence type="ECO:0000313" key="2">
    <source>
        <dbReference type="Proteomes" id="UP000748531"/>
    </source>
</evidence>
<dbReference type="Proteomes" id="UP000748531">
    <property type="component" value="Unassembled WGS sequence"/>
</dbReference>
<proteinExistence type="predicted"/>
<name>A0A8J4SRJ9_9TREM</name>
<protein>
    <submittedName>
        <fullName evidence="1">Uncharacterized protein</fullName>
    </submittedName>
</protein>